<comment type="caution">
    <text evidence="1">The sequence shown here is derived from an EMBL/GenBank/DDBJ whole genome shotgun (WGS) entry which is preliminary data.</text>
</comment>
<dbReference type="Proteomes" id="UP000601099">
    <property type="component" value="Unassembled WGS sequence"/>
</dbReference>
<proteinExistence type="predicted"/>
<evidence type="ECO:0000313" key="1">
    <source>
        <dbReference type="EMBL" id="MBG8556325.1"/>
    </source>
</evidence>
<organism evidence="1 2">
    <name type="scientific">Hymenobacter guriensis</name>
    <dbReference type="NCBI Taxonomy" id="2793065"/>
    <lineage>
        <taxon>Bacteria</taxon>
        <taxon>Pseudomonadati</taxon>
        <taxon>Bacteroidota</taxon>
        <taxon>Cytophagia</taxon>
        <taxon>Cytophagales</taxon>
        <taxon>Hymenobacteraceae</taxon>
        <taxon>Hymenobacter</taxon>
    </lineage>
</organism>
<dbReference type="EMBL" id="JADWYK010000023">
    <property type="protein sequence ID" value="MBG8556325.1"/>
    <property type="molecule type" value="Genomic_DNA"/>
</dbReference>
<evidence type="ECO:0000313" key="2">
    <source>
        <dbReference type="Proteomes" id="UP000601099"/>
    </source>
</evidence>
<dbReference type="RefSeq" id="WP_196957343.1">
    <property type="nucleotide sequence ID" value="NZ_JADWYK010000023.1"/>
</dbReference>
<accession>A0ABS0L875</accession>
<keyword evidence="2" id="KW-1185">Reference proteome</keyword>
<gene>
    <name evidence="1" type="ORF">I5L79_22455</name>
</gene>
<reference evidence="1 2" key="1">
    <citation type="submission" date="2020-11" db="EMBL/GenBank/DDBJ databases">
        <title>Hymenobacter sp.</title>
        <authorList>
            <person name="Kim M.K."/>
        </authorList>
    </citation>
    <scope>NUCLEOTIDE SEQUENCE [LARGE SCALE GENOMIC DNA]</scope>
    <source>
        <strain evidence="1 2">BT594</strain>
    </source>
</reference>
<protein>
    <recommendedName>
        <fullName evidence="3">Helix-turn-helix domain-containing protein</fullName>
    </recommendedName>
</protein>
<evidence type="ECO:0008006" key="3">
    <source>
        <dbReference type="Google" id="ProtNLM"/>
    </source>
</evidence>
<sequence length="130" mass="14660">MPNARTILDEPQGWQHLQSWFERNDDPKRPWNISAIGRHVRLPQAVVRALLKGPKGAFGMSRTAFTVQRLRLFQRMFRNYGYRVSVAEELSPDGNCRGYVAASGIQLAPYAFTGPPELRSARADDDEADG</sequence>
<name>A0ABS0L875_9BACT</name>